<keyword evidence="5" id="KW-0393">Immunoglobulin domain</keyword>
<keyword evidence="4" id="KW-0675">Receptor</keyword>
<sequence>LRQSFYLLGLWYSLPLIYVIVSSQAIVTQKHQFISIKEGDSIHLKCSYSETASSLQWYKQYPGGQPELMMILYSSKTETKDNFEMILNTNNKTTSLYLKNTQIKDSAVYFCAWSTVLQRHLLAFIKSGGQPQRRN</sequence>
<dbReference type="Ensembl" id="ENSPTXT00000025434.1">
    <property type="protein sequence ID" value="ENSPTXP00000024671.1"/>
    <property type="gene ID" value="ENSPTXG00000017190.1"/>
</dbReference>
<keyword evidence="10" id="KW-1185">Reference proteome</keyword>
<dbReference type="GO" id="GO:0042605">
    <property type="term" value="F:peptide antigen binding"/>
    <property type="evidence" value="ECO:0007669"/>
    <property type="project" value="TreeGrafter"/>
</dbReference>
<dbReference type="InterPro" id="IPR051006">
    <property type="entry name" value="TCR_variable_domain"/>
</dbReference>
<dbReference type="InterPro" id="IPR013783">
    <property type="entry name" value="Ig-like_fold"/>
</dbReference>
<keyword evidence="3" id="KW-1064">Adaptive immunity</keyword>
<dbReference type="GeneTree" id="ENSGT00950000182968"/>
<evidence type="ECO:0000256" key="4">
    <source>
        <dbReference type="ARBA" id="ARBA00023170"/>
    </source>
</evidence>
<dbReference type="GO" id="GO:0042101">
    <property type="term" value="C:T cell receptor complex"/>
    <property type="evidence" value="ECO:0007669"/>
    <property type="project" value="UniProtKB-KW"/>
</dbReference>
<dbReference type="AlphaFoldDB" id="A0A670ZP69"/>
<proteinExistence type="predicted"/>
<accession>A0A670ZP69</accession>
<dbReference type="InterPro" id="IPR007110">
    <property type="entry name" value="Ig-like_dom"/>
</dbReference>
<protein>
    <recommendedName>
        <fullName evidence="8">Ig-like domain-containing protein</fullName>
    </recommendedName>
</protein>
<dbReference type="Pfam" id="PF07686">
    <property type="entry name" value="V-set"/>
    <property type="match status" value="1"/>
</dbReference>
<dbReference type="PANTHER" id="PTHR19343">
    <property type="entry name" value="T CELL RECEPTOR ALPHA VARIABLE 1-2"/>
    <property type="match status" value="1"/>
</dbReference>
<keyword evidence="7" id="KW-0812">Transmembrane</keyword>
<keyword evidence="7" id="KW-0472">Membrane</keyword>
<evidence type="ECO:0000256" key="2">
    <source>
        <dbReference type="ARBA" id="ARBA00022859"/>
    </source>
</evidence>
<reference evidence="9" key="1">
    <citation type="submission" date="2025-08" db="UniProtKB">
        <authorList>
            <consortium name="Ensembl"/>
        </authorList>
    </citation>
    <scope>IDENTIFICATION</scope>
</reference>
<keyword evidence="7" id="KW-1133">Transmembrane helix</keyword>
<evidence type="ECO:0000256" key="7">
    <source>
        <dbReference type="SAM" id="Phobius"/>
    </source>
</evidence>
<dbReference type="Proteomes" id="UP000472273">
    <property type="component" value="Unplaced"/>
</dbReference>
<keyword evidence="6" id="KW-1279">T cell receptor</keyword>
<keyword evidence="1" id="KW-0732">Signal</keyword>
<keyword evidence="2" id="KW-0391">Immunity</keyword>
<organism evidence="9 10">
    <name type="scientific">Pseudonaja textilis</name>
    <name type="common">Eastern brown snake</name>
    <dbReference type="NCBI Taxonomy" id="8673"/>
    <lineage>
        <taxon>Eukaryota</taxon>
        <taxon>Metazoa</taxon>
        <taxon>Chordata</taxon>
        <taxon>Craniata</taxon>
        <taxon>Vertebrata</taxon>
        <taxon>Euteleostomi</taxon>
        <taxon>Lepidosauria</taxon>
        <taxon>Squamata</taxon>
        <taxon>Bifurcata</taxon>
        <taxon>Unidentata</taxon>
        <taxon>Episquamata</taxon>
        <taxon>Toxicofera</taxon>
        <taxon>Serpentes</taxon>
        <taxon>Colubroidea</taxon>
        <taxon>Elapidae</taxon>
        <taxon>Hydrophiinae</taxon>
        <taxon>Pseudonaja</taxon>
    </lineage>
</organism>
<evidence type="ECO:0000256" key="5">
    <source>
        <dbReference type="ARBA" id="ARBA00023319"/>
    </source>
</evidence>
<evidence type="ECO:0000259" key="8">
    <source>
        <dbReference type="PROSITE" id="PS50835"/>
    </source>
</evidence>
<evidence type="ECO:0000256" key="3">
    <source>
        <dbReference type="ARBA" id="ARBA00023130"/>
    </source>
</evidence>
<evidence type="ECO:0000256" key="6">
    <source>
        <dbReference type="ARBA" id="ARBA00043266"/>
    </source>
</evidence>
<dbReference type="InterPro" id="IPR036179">
    <property type="entry name" value="Ig-like_dom_sf"/>
</dbReference>
<dbReference type="SUPFAM" id="SSF48726">
    <property type="entry name" value="Immunoglobulin"/>
    <property type="match status" value="1"/>
</dbReference>
<dbReference type="PANTHER" id="PTHR19343:SF13">
    <property type="entry name" value="T CELL RECEPTOR ALPHA VARIABLE 21"/>
    <property type="match status" value="1"/>
</dbReference>
<dbReference type="SMART" id="SM00406">
    <property type="entry name" value="IGv"/>
    <property type="match status" value="1"/>
</dbReference>
<dbReference type="GO" id="GO:0002250">
    <property type="term" value="P:adaptive immune response"/>
    <property type="evidence" value="ECO:0007669"/>
    <property type="project" value="UniProtKB-KW"/>
</dbReference>
<name>A0A670ZP69_PSETE</name>
<dbReference type="PROSITE" id="PS50835">
    <property type="entry name" value="IG_LIKE"/>
    <property type="match status" value="1"/>
</dbReference>
<dbReference type="InterPro" id="IPR013106">
    <property type="entry name" value="Ig_V-set"/>
</dbReference>
<dbReference type="Gene3D" id="2.60.40.10">
    <property type="entry name" value="Immunoglobulins"/>
    <property type="match status" value="1"/>
</dbReference>
<feature type="domain" description="Ig-like" evidence="8">
    <location>
        <begin position="15"/>
        <end position="111"/>
    </location>
</feature>
<evidence type="ECO:0000256" key="1">
    <source>
        <dbReference type="ARBA" id="ARBA00022729"/>
    </source>
</evidence>
<feature type="transmembrane region" description="Helical" evidence="7">
    <location>
        <begin position="6"/>
        <end position="27"/>
    </location>
</feature>
<evidence type="ECO:0000313" key="9">
    <source>
        <dbReference type="Ensembl" id="ENSPTXP00000024671.1"/>
    </source>
</evidence>
<evidence type="ECO:0000313" key="10">
    <source>
        <dbReference type="Proteomes" id="UP000472273"/>
    </source>
</evidence>
<reference evidence="9" key="2">
    <citation type="submission" date="2025-09" db="UniProtKB">
        <authorList>
            <consortium name="Ensembl"/>
        </authorList>
    </citation>
    <scope>IDENTIFICATION</scope>
</reference>
<dbReference type="OMA" id="HEDSATY"/>